<sequence>MNRGTSIRGWLNSSGSIDQPASLPLCFAPIKSVTLFAGPSGGLAFASTPSTGPASVAGSTNVPDTLQPVIAIHTPRFDREIEPKASADSFGLP</sequence>
<dbReference type="OrthoDB" id="10422418at2759"/>
<reference evidence="1" key="1">
    <citation type="submission" date="2020-07" db="EMBL/GenBank/DDBJ databases">
        <authorList>
            <person name="Nazaruddin N."/>
        </authorList>
    </citation>
    <scope>NUCLEOTIDE SEQUENCE</scope>
</reference>
<keyword evidence="2" id="KW-1185">Reference proteome</keyword>
<comment type="caution">
    <text evidence="1">The sequence shown here is derived from an EMBL/GenBank/DDBJ whole genome shotgun (WGS) entry which is preliminary data.</text>
</comment>
<evidence type="ECO:0000313" key="2">
    <source>
        <dbReference type="Proteomes" id="UP000752696"/>
    </source>
</evidence>
<protein>
    <submittedName>
        <fullName evidence="1">Uncharacterized protein</fullName>
    </submittedName>
</protein>
<evidence type="ECO:0000313" key="1">
    <source>
        <dbReference type="EMBL" id="CAD1476941.1"/>
    </source>
</evidence>
<dbReference type="AlphaFoldDB" id="A0A6V7HB29"/>
<gene>
    <name evidence="1" type="ORF">MHI_LOCUS695990</name>
</gene>
<accession>A0A6V7HB29</accession>
<organism evidence="1 2">
    <name type="scientific">Heterotrigona itama</name>
    <dbReference type="NCBI Taxonomy" id="395501"/>
    <lineage>
        <taxon>Eukaryota</taxon>
        <taxon>Metazoa</taxon>
        <taxon>Ecdysozoa</taxon>
        <taxon>Arthropoda</taxon>
        <taxon>Hexapoda</taxon>
        <taxon>Insecta</taxon>
        <taxon>Pterygota</taxon>
        <taxon>Neoptera</taxon>
        <taxon>Endopterygota</taxon>
        <taxon>Hymenoptera</taxon>
        <taxon>Apocrita</taxon>
        <taxon>Aculeata</taxon>
        <taxon>Apoidea</taxon>
        <taxon>Anthophila</taxon>
        <taxon>Apidae</taxon>
        <taxon>Heterotrigona</taxon>
    </lineage>
</organism>
<name>A0A6V7HB29_9HYME</name>
<dbReference type="EMBL" id="CAJDYZ010009696">
    <property type="protein sequence ID" value="CAD1476941.1"/>
    <property type="molecule type" value="Genomic_DNA"/>
</dbReference>
<dbReference type="Proteomes" id="UP000752696">
    <property type="component" value="Unassembled WGS sequence"/>
</dbReference>
<proteinExistence type="predicted"/>